<dbReference type="GO" id="GO:0004540">
    <property type="term" value="F:RNA nuclease activity"/>
    <property type="evidence" value="ECO:0007669"/>
    <property type="project" value="InterPro"/>
</dbReference>
<comment type="cofactor">
    <cofactor evidence="6">
        <name>Mg(2+)</name>
        <dbReference type="ChEBI" id="CHEBI:18420"/>
    </cofactor>
</comment>
<reference evidence="8 9" key="2">
    <citation type="submission" date="2019-09" db="EMBL/GenBank/DDBJ databases">
        <authorList>
            <person name="Jin C."/>
        </authorList>
    </citation>
    <scope>NUCLEOTIDE SEQUENCE [LARGE SCALE GENOMIC DNA]</scope>
    <source>
        <strain evidence="8 9">AN110305</strain>
    </source>
</reference>
<feature type="binding site" evidence="6">
    <location>
        <position position="97"/>
    </location>
    <ligand>
        <name>Mg(2+)</name>
        <dbReference type="ChEBI" id="CHEBI:18420"/>
    </ligand>
</feature>
<evidence type="ECO:0000256" key="4">
    <source>
        <dbReference type="ARBA" id="ARBA00022801"/>
    </source>
</evidence>
<keyword evidence="5 6" id="KW-0460">Magnesium</keyword>
<evidence type="ECO:0000256" key="2">
    <source>
        <dbReference type="ARBA" id="ARBA00022722"/>
    </source>
</evidence>
<proteinExistence type="inferred from homology"/>
<sequence>MARVIVLDANVLIAYLDKQDQHHISSVNMLSAAADNDFAVSALNLSEVLVRPAMNGTSKQAIQIIAHDLDVLVVPILGPDAVTLALIRAETRLRMPDCCVLLAADKVTASSIMTFDDQLAQAVEARGLSVTR</sequence>
<accession>A0A5B2XEE3</accession>
<dbReference type="EC" id="3.1.-.-" evidence="6"/>
<comment type="similarity">
    <text evidence="6">Belongs to the PINc/VapC protein family.</text>
</comment>
<dbReference type="InterPro" id="IPR002716">
    <property type="entry name" value="PIN_dom"/>
</dbReference>
<dbReference type="SUPFAM" id="SSF88723">
    <property type="entry name" value="PIN domain-like"/>
    <property type="match status" value="1"/>
</dbReference>
<dbReference type="EMBL" id="VUOB01000030">
    <property type="protein sequence ID" value="KAA2261142.1"/>
    <property type="molecule type" value="Genomic_DNA"/>
</dbReference>
<keyword evidence="6" id="KW-0800">Toxin</keyword>
<gene>
    <name evidence="6" type="primary">vapC</name>
    <name evidence="8" type="ORF">F0L68_18055</name>
</gene>
<keyword evidence="9" id="KW-1185">Reference proteome</keyword>
<comment type="function">
    <text evidence="6">Toxic component of a toxin-antitoxin (TA) system. An RNase.</text>
</comment>
<dbReference type="HAMAP" id="MF_00265">
    <property type="entry name" value="VapC_Nob1"/>
    <property type="match status" value="1"/>
</dbReference>
<keyword evidence="4 6" id="KW-0378">Hydrolase</keyword>
<evidence type="ECO:0000256" key="6">
    <source>
        <dbReference type="HAMAP-Rule" id="MF_00265"/>
    </source>
</evidence>
<dbReference type="InterPro" id="IPR029060">
    <property type="entry name" value="PIN-like_dom_sf"/>
</dbReference>
<feature type="binding site" evidence="6">
    <location>
        <position position="8"/>
    </location>
    <ligand>
        <name>Mg(2+)</name>
        <dbReference type="ChEBI" id="CHEBI:18420"/>
    </ligand>
</feature>
<protein>
    <recommendedName>
        <fullName evidence="6">Ribonuclease VapC</fullName>
        <shortName evidence="6">RNase VapC</shortName>
        <ecNumber evidence="6">3.1.-.-</ecNumber>
    </recommendedName>
    <alternativeName>
        <fullName evidence="6">Toxin VapC</fullName>
    </alternativeName>
</protein>
<comment type="caution">
    <text evidence="8">The sequence shown here is derived from an EMBL/GenBank/DDBJ whole genome shotgun (WGS) entry which is preliminary data.</text>
</comment>
<evidence type="ECO:0000256" key="3">
    <source>
        <dbReference type="ARBA" id="ARBA00022723"/>
    </source>
</evidence>
<keyword evidence="3 6" id="KW-0479">Metal-binding</keyword>
<dbReference type="GO" id="GO:0090729">
    <property type="term" value="F:toxin activity"/>
    <property type="evidence" value="ECO:0007669"/>
    <property type="project" value="UniProtKB-KW"/>
</dbReference>
<evidence type="ECO:0000256" key="5">
    <source>
        <dbReference type="ARBA" id="ARBA00022842"/>
    </source>
</evidence>
<keyword evidence="1 6" id="KW-1277">Toxin-antitoxin system</keyword>
<evidence type="ECO:0000313" key="9">
    <source>
        <dbReference type="Proteomes" id="UP000323454"/>
    </source>
</evidence>
<dbReference type="AlphaFoldDB" id="A0A5B2XEE3"/>
<dbReference type="GO" id="GO:0000287">
    <property type="term" value="F:magnesium ion binding"/>
    <property type="evidence" value="ECO:0007669"/>
    <property type="project" value="UniProtKB-UniRule"/>
</dbReference>
<organism evidence="8 9">
    <name type="scientific">Solihabitans fulvus</name>
    <dbReference type="NCBI Taxonomy" id="1892852"/>
    <lineage>
        <taxon>Bacteria</taxon>
        <taxon>Bacillati</taxon>
        <taxon>Actinomycetota</taxon>
        <taxon>Actinomycetes</taxon>
        <taxon>Pseudonocardiales</taxon>
        <taxon>Pseudonocardiaceae</taxon>
        <taxon>Solihabitans</taxon>
    </lineage>
</organism>
<name>A0A5B2XEE3_9PSEU</name>
<dbReference type="CDD" id="cd09854">
    <property type="entry name" value="PIN_VapC-like"/>
    <property type="match status" value="1"/>
</dbReference>
<dbReference type="Gene3D" id="3.40.50.1010">
    <property type="entry name" value="5'-nuclease"/>
    <property type="match status" value="1"/>
</dbReference>
<dbReference type="GO" id="GO:0016787">
    <property type="term" value="F:hydrolase activity"/>
    <property type="evidence" value="ECO:0007669"/>
    <property type="project" value="UniProtKB-KW"/>
</dbReference>
<dbReference type="OrthoDB" id="3696351at2"/>
<feature type="domain" description="PIN" evidence="7">
    <location>
        <begin position="5"/>
        <end position="122"/>
    </location>
</feature>
<dbReference type="Pfam" id="PF01850">
    <property type="entry name" value="PIN"/>
    <property type="match status" value="1"/>
</dbReference>
<keyword evidence="2 6" id="KW-0540">Nuclease</keyword>
<dbReference type="Proteomes" id="UP000323454">
    <property type="component" value="Unassembled WGS sequence"/>
</dbReference>
<evidence type="ECO:0000259" key="7">
    <source>
        <dbReference type="Pfam" id="PF01850"/>
    </source>
</evidence>
<reference evidence="8 9" key="1">
    <citation type="submission" date="2019-09" db="EMBL/GenBank/DDBJ databases">
        <title>Goodfellowia gen. nov., a new genus of the Pseudonocardineae related to Actinoalloteichus, containing Goodfellowia coeruleoviolacea gen. nov., comb. nov. gen. nov., comb. nov.</title>
        <authorList>
            <person name="Labeda D."/>
        </authorList>
    </citation>
    <scope>NUCLEOTIDE SEQUENCE [LARGE SCALE GENOMIC DNA]</scope>
    <source>
        <strain evidence="8 9">AN110305</strain>
    </source>
</reference>
<evidence type="ECO:0000313" key="8">
    <source>
        <dbReference type="EMBL" id="KAA2261142.1"/>
    </source>
</evidence>
<evidence type="ECO:0000256" key="1">
    <source>
        <dbReference type="ARBA" id="ARBA00022649"/>
    </source>
</evidence>
<dbReference type="InterPro" id="IPR022907">
    <property type="entry name" value="VapC_family"/>
</dbReference>